<name>A0AAU1U4R5_9ACTN</name>
<organism evidence="3">
    <name type="scientific">Streptomyces sp. NBC_00119</name>
    <dbReference type="NCBI Taxonomy" id="2975659"/>
    <lineage>
        <taxon>Bacteria</taxon>
        <taxon>Bacillati</taxon>
        <taxon>Actinomycetota</taxon>
        <taxon>Actinomycetes</taxon>
        <taxon>Kitasatosporales</taxon>
        <taxon>Streptomycetaceae</taxon>
        <taxon>Streptomyces</taxon>
    </lineage>
</organism>
<dbReference type="GO" id="GO:0006508">
    <property type="term" value="P:proteolysis"/>
    <property type="evidence" value="ECO:0007669"/>
    <property type="project" value="InterPro"/>
</dbReference>
<dbReference type="PANTHER" id="PTHR11731">
    <property type="entry name" value="PROTEASE FAMILY S9B,C DIPEPTIDYL-PEPTIDASE IV-RELATED"/>
    <property type="match status" value="1"/>
</dbReference>
<evidence type="ECO:0000313" key="3">
    <source>
        <dbReference type="EMBL" id="WTS12405.1"/>
    </source>
</evidence>
<dbReference type="InterPro" id="IPR029058">
    <property type="entry name" value="AB_hydrolase_fold"/>
</dbReference>
<dbReference type="EMBL" id="CP108195">
    <property type="protein sequence ID" value="WTS12405.1"/>
    <property type="molecule type" value="Genomic_DNA"/>
</dbReference>
<dbReference type="Pfam" id="PF00930">
    <property type="entry name" value="DPPIV_N"/>
    <property type="match status" value="1"/>
</dbReference>
<feature type="domain" description="Peptidase S9 prolyl oligopeptidase catalytic" evidence="1">
    <location>
        <begin position="490"/>
        <end position="687"/>
    </location>
</feature>
<dbReference type="AlphaFoldDB" id="A0AAU1U4R5"/>
<dbReference type="GO" id="GO:0008239">
    <property type="term" value="F:dipeptidyl-peptidase activity"/>
    <property type="evidence" value="ECO:0007669"/>
    <property type="project" value="TreeGrafter"/>
</dbReference>
<dbReference type="InterPro" id="IPR002469">
    <property type="entry name" value="Peptidase_S9B_N"/>
</dbReference>
<gene>
    <name evidence="3" type="ORF">OHU69_16020</name>
</gene>
<feature type="domain" description="Dipeptidylpeptidase IV N-terminal" evidence="2">
    <location>
        <begin position="108"/>
        <end position="395"/>
    </location>
</feature>
<dbReference type="SUPFAM" id="SSF53474">
    <property type="entry name" value="alpha/beta-Hydrolases"/>
    <property type="match status" value="1"/>
</dbReference>
<dbReference type="GO" id="GO:0008236">
    <property type="term" value="F:serine-type peptidase activity"/>
    <property type="evidence" value="ECO:0007669"/>
    <property type="project" value="InterPro"/>
</dbReference>
<dbReference type="Gene3D" id="2.140.10.30">
    <property type="entry name" value="Dipeptidylpeptidase IV, N-terminal domain"/>
    <property type="match status" value="1"/>
</dbReference>
<protein>
    <submittedName>
        <fullName evidence="3">S9 family peptidase</fullName>
    </submittedName>
</protein>
<dbReference type="InterPro" id="IPR050278">
    <property type="entry name" value="Serine_Prot_S9B/DPPIV"/>
</dbReference>
<dbReference type="InterPro" id="IPR001375">
    <property type="entry name" value="Peptidase_S9_cat"/>
</dbReference>
<evidence type="ECO:0000259" key="2">
    <source>
        <dbReference type="Pfam" id="PF00930"/>
    </source>
</evidence>
<proteinExistence type="predicted"/>
<evidence type="ECO:0000259" key="1">
    <source>
        <dbReference type="Pfam" id="PF00326"/>
    </source>
</evidence>
<dbReference type="Pfam" id="PF00326">
    <property type="entry name" value="Peptidase_S9"/>
    <property type="match status" value="1"/>
</dbReference>
<sequence>MDDAREFPRQYARTRRFALGAPSRFTVSADGGRVLFLRTGGGADPVSALWLHEDGAERVLVNVSRTARAGDVPAAERVRRERARESAVGLVSYSADAECRTVVYALSGALWAVRVADGVPFPVSAAGPVVDPRLSPDGRFVAYVTGGALHVVTLDGEDRRLAAPEGPDITYGLTDHASSESMGRPRGHWWAPDGGALLAARVDTSRVQRWYLSDPADPSAPPRAVRYPAAGTANADVSLHVLHLDGSRAEVDWDRGAFEYVPVVGWDAHGPYAAVQSRDQRTLRTLAVDPATGATRLLDEQHDAAWVELVPGAPCRTASGALVTTRDEQDTRRLVVAGKPVTPVGLQVRQVLGVRGESVLFEGGDEPTETHVWTWAPDAGCVRLTDTPGVHTAVSAGGTTVLVSRREDAVTVEVTKKGSPDGEIASLAEPPVVPTRPVHLRLGERELRSQLFLPSWHTPGSATLPVLVNPYGGQHLLVATRGLGWPAHLSQWFAEQGFAVLVTDGRGSPGRGPAWEKEIRGDILTHALDDQVAAVQAAGAEFPDLDLTRVAIRGWSFGGFLAAGAVLRRPDVFHAAVAGAPPTDQRLYDTHWKERYLGHPDEEPENYERCSLIADAPLLRRPLLLVHGLADDNVAVAHTLRLSAALLAAGRSHQVLPLPGATHMVTQEDVAENLLLFQLDFLRKSLGI</sequence>
<reference evidence="3" key="1">
    <citation type="submission" date="2022-10" db="EMBL/GenBank/DDBJ databases">
        <title>The complete genomes of actinobacterial strains from the NBC collection.</title>
        <authorList>
            <person name="Joergensen T.S."/>
            <person name="Alvarez Arevalo M."/>
            <person name="Sterndorff E.B."/>
            <person name="Faurdal D."/>
            <person name="Vuksanovic O."/>
            <person name="Mourched A.-S."/>
            <person name="Charusanti P."/>
            <person name="Shaw S."/>
            <person name="Blin K."/>
            <person name="Weber T."/>
        </authorList>
    </citation>
    <scope>NUCLEOTIDE SEQUENCE</scope>
    <source>
        <strain evidence="3">NBC_00119</strain>
    </source>
</reference>
<dbReference type="PANTHER" id="PTHR11731:SF193">
    <property type="entry name" value="DIPEPTIDYL PEPTIDASE 9"/>
    <property type="match status" value="1"/>
</dbReference>
<dbReference type="SUPFAM" id="SSF82171">
    <property type="entry name" value="DPP6 N-terminal domain-like"/>
    <property type="match status" value="1"/>
</dbReference>
<accession>A0AAU1U4R5</accession>
<dbReference type="Gene3D" id="3.40.50.1820">
    <property type="entry name" value="alpha/beta hydrolase"/>
    <property type="match status" value="1"/>
</dbReference>